<dbReference type="GO" id="GO:0051787">
    <property type="term" value="F:misfolded protein binding"/>
    <property type="evidence" value="ECO:0007669"/>
    <property type="project" value="TreeGrafter"/>
</dbReference>
<evidence type="ECO:0000313" key="1">
    <source>
        <dbReference type="Ensembl" id="ENSPKIP00000005147.1"/>
    </source>
</evidence>
<dbReference type="AlphaFoldDB" id="A0A3B3QEH6"/>
<accession>A0A3B3QEH6</accession>
<dbReference type="SUPFAM" id="SSF52833">
    <property type="entry name" value="Thioredoxin-like"/>
    <property type="match status" value="1"/>
</dbReference>
<organism evidence="1 2">
    <name type="scientific">Paramormyrops kingsleyae</name>
    <dbReference type="NCBI Taxonomy" id="1676925"/>
    <lineage>
        <taxon>Eukaryota</taxon>
        <taxon>Metazoa</taxon>
        <taxon>Chordata</taxon>
        <taxon>Craniata</taxon>
        <taxon>Vertebrata</taxon>
        <taxon>Euteleostomi</taxon>
        <taxon>Actinopterygii</taxon>
        <taxon>Neopterygii</taxon>
        <taxon>Teleostei</taxon>
        <taxon>Osteoglossocephala</taxon>
        <taxon>Osteoglossomorpha</taxon>
        <taxon>Osteoglossiformes</taxon>
        <taxon>Mormyridae</taxon>
        <taxon>Paramormyrops</taxon>
    </lineage>
</organism>
<name>A0A3B3QEH6_9TELE</name>
<dbReference type="GO" id="GO:0005788">
    <property type="term" value="C:endoplasmic reticulum lumen"/>
    <property type="evidence" value="ECO:0007669"/>
    <property type="project" value="TreeGrafter"/>
</dbReference>
<dbReference type="Gene3D" id="3.40.30.10">
    <property type="entry name" value="Glutaredoxin"/>
    <property type="match status" value="1"/>
</dbReference>
<proteinExistence type="predicted"/>
<dbReference type="GO" id="GO:0016671">
    <property type="term" value="F:oxidoreductase activity, acting on a sulfur group of donors, disulfide as acceptor"/>
    <property type="evidence" value="ECO:0007669"/>
    <property type="project" value="TreeGrafter"/>
</dbReference>
<evidence type="ECO:0000313" key="2">
    <source>
        <dbReference type="Proteomes" id="UP000261540"/>
    </source>
</evidence>
<dbReference type="GO" id="GO:0036498">
    <property type="term" value="P:IRE1-mediated unfolded protein response"/>
    <property type="evidence" value="ECO:0007669"/>
    <property type="project" value="TreeGrafter"/>
</dbReference>
<dbReference type="STRING" id="1676925.ENSPKIP00000005147"/>
<dbReference type="InterPro" id="IPR036249">
    <property type="entry name" value="Thioredoxin-like_sf"/>
</dbReference>
<keyword evidence="2" id="KW-1185">Reference proteome</keyword>
<reference evidence="1" key="2">
    <citation type="submission" date="2025-09" db="UniProtKB">
        <authorList>
            <consortium name="Ensembl"/>
        </authorList>
    </citation>
    <scope>IDENTIFICATION</scope>
</reference>
<dbReference type="InterPro" id="IPR052460">
    <property type="entry name" value="ER_disulfide_reductase"/>
</dbReference>
<dbReference type="GO" id="GO:0015035">
    <property type="term" value="F:protein-disulfide reductase activity"/>
    <property type="evidence" value="ECO:0007669"/>
    <property type="project" value="TreeGrafter"/>
</dbReference>
<dbReference type="Ensembl" id="ENSPKIT00000029140.1">
    <property type="protein sequence ID" value="ENSPKIP00000005147.1"/>
    <property type="gene ID" value="ENSPKIG00000021944.1"/>
</dbReference>
<dbReference type="PANTHER" id="PTHR44340:SF1">
    <property type="entry name" value="DNAJ HOMOLOG SUBFAMILY C MEMBER 10"/>
    <property type="match status" value="1"/>
</dbReference>
<dbReference type="Proteomes" id="UP000261540">
    <property type="component" value="Unplaced"/>
</dbReference>
<dbReference type="PANTHER" id="PTHR44340">
    <property type="entry name" value="DNAJ HOMOLOG SUBFAMILY C MEMBER 10"/>
    <property type="match status" value="1"/>
</dbReference>
<protein>
    <submittedName>
        <fullName evidence="1">Uncharacterized protein</fullName>
    </submittedName>
</protein>
<sequence>MKQRDSVLVKVTPPSLSISRKSRRPFPLRRFPIQSTGTPGRCFCSLRAPCQTLPGFPDAVPGSPGAIPFQWCLPCLARLPELRKASVQLFGQVKFGTLDCAAHEELCKQDVPAVPVNPGVMKHKQQRG</sequence>
<reference evidence="1" key="1">
    <citation type="submission" date="2025-08" db="UniProtKB">
        <authorList>
            <consortium name="Ensembl"/>
        </authorList>
    </citation>
    <scope>IDENTIFICATION</scope>
</reference>